<name>A0AAV5SN46_9BILA</name>
<sequence length="113" mass="12681">VEWLSFSHLIASSLVALSTTVLLPRCKKQGECCDLRRPVDATGKRGQYCRCSANKFRGNSDRRPEGRAKRRSDQPDQQTTDGFFEVDGQLIKDGTLKSVNDENLTVLKVACYE</sequence>
<dbReference type="EMBL" id="BTSX01000001">
    <property type="protein sequence ID" value="GMS81540.1"/>
    <property type="molecule type" value="Genomic_DNA"/>
</dbReference>
<feature type="non-terminal residue" evidence="3">
    <location>
        <position position="1"/>
    </location>
</feature>
<gene>
    <name evidence="3" type="ORF">PENTCL1PPCAC_3715</name>
</gene>
<evidence type="ECO:0000313" key="4">
    <source>
        <dbReference type="Proteomes" id="UP001432027"/>
    </source>
</evidence>
<comment type="caution">
    <text evidence="3">The sequence shown here is derived from an EMBL/GenBank/DDBJ whole genome shotgun (WGS) entry which is preliminary data.</text>
</comment>
<proteinExistence type="predicted"/>
<protein>
    <submittedName>
        <fullName evidence="3">Uncharacterized protein</fullName>
    </submittedName>
</protein>
<evidence type="ECO:0000256" key="2">
    <source>
        <dbReference type="SAM" id="SignalP"/>
    </source>
</evidence>
<dbReference type="AlphaFoldDB" id="A0AAV5SN46"/>
<feature type="compositionally biased region" description="Basic and acidic residues" evidence="1">
    <location>
        <begin position="58"/>
        <end position="74"/>
    </location>
</feature>
<keyword evidence="2" id="KW-0732">Signal</keyword>
<reference evidence="3" key="1">
    <citation type="submission" date="2023-10" db="EMBL/GenBank/DDBJ databases">
        <title>Genome assembly of Pristionchus species.</title>
        <authorList>
            <person name="Yoshida K."/>
            <person name="Sommer R.J."/>
        </authorList>
    </citation>
    <scope>NUCLEOTIDE SEQUENCE</scope>
    <source>
        <strain evidence="3">RS0144</strain>
    </source>
</reference>
<feature type="chain" id="PRO_5043697389" evidence="2">
    <location>
        <begin position="19"/>
        <end position="113"/>
    </location>
</feature>
<evidence type="ECO:0000313" key="3">
    <source>
        <dbReference type="EMBL" id="GMS81540.1"/>
    </source>
</evidence>
<organism evidence="3 4">
    <name type="scientific">Pristionchus entomophagus</name>
    <dbReference type="NCBI Taxonomy" id="358040"/>
    <lineage>
        <taxon>Eukaryota</taxon>
        <taxon>Metazoa</taxon>
        <taxon>Ecdysozoa</taxon>
        <taxon>Nematoda</taxon>
        <taxon>Chromadorea</taxon>
        <taxon>Rhabditida</taxon>
        <taxon>Rhabditina</taxon>
        <taxon>Diplogasteromorpha</taxon>
        <taxon>Diplogasteroidea</taxon>
        <taxon>Neodiplogasteridae</taxon>
        <taxon>Pristionchus</taxon>
    </lineage>
</organism>
<feature type="region of interest" description="Disordered" evidence="1">
    <location>
        <begin position="56"/>
        <end position="81"/>
    </location>
</feature>
<dbReference type="Proteomes" id="UP001432027">
    <property type="component" value="Unassembled WGS sequence"/>
</dbReference>
<keyword evidence="4" id="KW-1185">Reference proteome</keyword>
<evidence type="ECO:0000256" key="1">
    <source>
        <dbReference type="SAM" id="MobiDB-lite"/>
    </source>
</evidence>
<feature type="signal peptide" evidence="2">
    <location>
        <begin position="1"/>
        <end position="18"/>
    </location>
</feature>
<accession>A0AAV5SN46</accession>